<feature type="region of interest" description="Disordered" evidence="2">
    <location>
        <begin position="276"/>
        <end position="310"/>
    </location>
</feature>
<dbReference type="GO" id="GO:0005085">
    <property type="term" value="F:guanyl-nucleotide exchange factor activity"/>
    <property type="evidence" value="ECO:0007669"/>
    <property type="project" value="InterPro"/>
</dbReference>
<organism evidence="7 8">
    <name type="scientific">Oopsacas minuta</name>
    <dbReference type="NCBI Taxonomy" id="111878"/>
    <lineage>
        <taxon>Eukaryota</taxon>
        <taxon>Metazoa</taxon>
        <taxon>Porifera</taxon>
        <taxon>Hexactinellida</taxon>
        <taxon>Hexasterophora</taxon>
        <taxon>Lyssacinosida</taxon>
        <taxon>Leucopsacidae</taxon>
        <taxon>Oopsacas</taxon>
    </lineage>
</organism>
<reference evidence="7 8" key="1">
    <citation type="journal article" date="2023" name="BMC Biol.">
        <title>The compact genome of the sponge Oopsacas minuta (Hexactinellida) is lacking key metazoan core genes.</title>
        <authorList>
            <person name="Santini S."/>
            <person name="Schenkelaars Q."/>
            <person name="Jourda C."/>
            <person name="Duchesne M."/>
            <person name="Belahbib H."/>
            <person name="Rocher C."/>
            <person name="Selva M."/>
            <person name="Riesgo A."/>
            <person name="Vervoort M."/>
            <person name="Leys S.P."/>
            <person name="Kodjabachian L."/>
            <person name="Le Bivic A."/>
            <person name="Borchiellini C."/>
            <person name="Claverie J.M."/>
            <person name="Renard E."/>
        </authorList>
    </citation>
    <scope>NUCLEOTIDE SEQUENCE [LARGE SCALE GENOMIC DNA]</scope>
    <source>
        <strain evidence="7">SPO-2</strain>
    </source>
</reference>
<name>A0AAV7JD78_9METZ</name>
<dbReference type="PROSITE" id="PS50106">
    <property type="entry name" value="PDZ"/>
    <property type="match status" value="1"/>
</dbReference>
<keyword evidence="1" id="KW-0175">Coiled coil</keyword>
<dbReference type="GO" id="GO:0005634">
    <property type="term" value="C:nucleus"/>
    <property type="evidence" value="ECO:0007669"/>
    <property type="project" value="TreeGrafter"/>
</dbReference>
<accession>A0AAV7JD78</accession>
<dbReference type="Pfam" id="PF00595">
    <property type="entry name" value="PDZ"/>
    <property type="match status" value="1"/>
</dbReference>
<evidence type="ECO:0000259" key="6">
    <source>
        <dbReference type="PROSITE" id="PS50132"/>
    </source>
</evidence>
<dbReference type="Gene3D" id="1.10.167.10">
    <property type="entry name" value="Regulator of G-protein Signalling 4, domain 2"/>
    <property type="match status" value="1"/>
</dbReference>
<dbReference type="PROSITE" id="PS50004">
    <property type="entry name" value="C2"/>
    <property type="match status" value="1"/>
</dbReference>
<evidence type="ECO:0000259" key="3">
    <source>
        <dbReference type="PROSITE" id="PS50004"/>
    </source>
</evidence>
<gene>
    <name evidence="7" type="ORF">LOD99_12862</name>
</gene>
<comment type="caution">
    <text evidence="7">The sequence shown here is derived from an EMBL/GenBank/DDBJ whole genome shotgun (WGS) entry which is preliminary data.</text>
</comment>
<evidence type="ECO:0000259" key="4">
    <source>
        <dbReference type="PROSITE" id="PS50010"/>
    </source>
</evidence>
<dbReference type="GO" id="GO:0005737">
    <property type="term" value="C:cytoplasm"/>
    <property type="evidence" value="ECO:0007669"/>
    <property type="project" value="TreeGrafter"/>
</dbReference>
<dbReference type="InterPro" id="IPR036034">
    <property type="entry name" value="PDZ_sf"/>
</dbReference>
<evidence type="ECO:0000256" key="1">
    <source>
        <dbReference type="SAM" id="Coils"/>
    </source>
</evidence>
<dbReference type="SUPFAM" id="SSF50156">
    <property type="entry name" value="PDZ domain-like"/>
    <property type="match status" value="1"/>
</dbReference>
<feature type="compositionally biased region" description="Basic and acidic residues" evidence="2">
    <location>
        <begin position="690"/>
        <end position="708"/>
    </location>
</feature>
<dbReference type="SMART" id="SM00239">
    <property type="entry name" value="C2"/>
    <property type="match status" value="1"/>
</dbReference>
<sequence>MFRGANISGFGTFQEINSTRGQLNLSIHEEQGDLIVFVSEARDLPVMPGKRSSQLNTYVKLYLIPDPSKKSKCKSDVVTGTRNPNFRRSFLFQLSETDRKKRLHVSIWQREMKRTQIGCMSFLVEEISLSTNGEVSGWFYLMDPGYGDERNFPVDANPRHSSVSQVPKGIRKSISTEFTRPGSAGERLHTRTVILKAKKGGFGLTLTGSSPPVISEVSKNSPASLEGLQKGDFILKVQETDTSKSTANHITTVLKACRQQVKLMVQRSEEAEVSKSQAAALHFPTPGKLSPSSYSSPPKVSKKKGKKMTDKELMMSRLPEVSTANLPRPKPFFATSQLETQMRNPIELDRQEAVRAVILLQRESVDFCRRAHAAYFEPLKSAHLTQYEHDQLFLPVADFLRISEAIQSNIDIKGRDYLTSTREGSPVVYLNVVGAIFTYDLEAMVKFFKLYNETKEKSLEDVARRREDEEFRNFLEQSHKKSGITIEEFFNFPGTYKSDLISKLREVVMNTPPKHVDFKTLHEVMYNLERLEQEQREEKDLDKKRIENLRELRDKISFNYNVEKFDICQDAQRRYIAEIELETVGKKREGIIMVLLSDMILICVNDPPYLCVKSNPIFLSQVMVHDVNCVDERDFQLTIVDDETLQYRAGNEKAKEKAKKMISERAGGATTLRSRVQAKRSFTTPGSPKEGGDIWEGGRKISTPNRRDGSALTFKSNLLPKEKDKYKKKPKRLEPLKEPVPQRNLQELMEQHPITGEAMEKWKEGLDSLLLDPLGVFYLKKYMQREFSEENLCFYIECREYFYLPESELIAKAEHIYDKYIKAGALTQINLDEQVLTELNRNMRMPKRDVFVRAQGNVFNLIKTDTYVRFIKSPIFDILPSEI</sequence>
<feature type="domain" description="PDZ" evidence="5">
    <location>
        <begin position="191"/>
        <end position="269"/>
    </location>
</feature>
<dbReference type="PROSITE" id="PS50010">
    <property type="entry name" value="DH_2"/>
    <property type="match status" value="1"/>
</dbReference>
<dbReference type="SMART" id="SM00228">
    <property type="entry name" value="PDZ"/>
    <property type="match status" value="1"/>
</dbReference>
<dbReference type="SMART" id="SM00315">
    <property type="entry name" value="RGS"/>
    <property type="match status" value="1"/>
</dbReference>
<dbReference type="InterPro" id="IPR000008">
    <property type="entry name" value="C2_dom"/>
</dbReference>
<dbReference type="InterPro" id="IPR000219">
    <property type="entry name" value="DH_dom"/>
</dbReference>
<dbReference type="PANTHER" id="PTHR45945">
    <property type="entry name" value="REGULATOR OF G-PROTEIN SIGNALING LOCO"/>
    <property type="match status" value="1"/>
</dbReference>
<protein>
    <submittedName>
        <fullName evidence="7">Uncharacterized protein</fullName>
    </submittedName>
</protein>
<dbReference type="InterPro" id="IPR035892">
    <property type="entry name" value="C2_domain_sf"/>
</dbReference>
<dbReference type="GO" id="GO:0008277">
    <property type="term" value="P:regulation of G protein-coupled receptor signaling pathway"/>
    <property type="evidence" value="ECO:0007669"/>
    <property type="project" value="TreeGrafter"/>
</dbReference>
<dbReference type="InterPro" id="IPR001478">
    <property type="entry name" value="PDZ"/>
</dbReference>
<dbReference type="InterPro" id="IPR035899">
    <property type="entry name" value="DBL_dom_sf"/>
</dbReference>
<dbReference type="Pfam" id="PF00168">
    <property type="entry name" value="C2"/>
    <property type="match status" value="1"/>
</dbReference>
<feature type="region of interest" description="Disordered" evidence="2">
    <location>
        <begin position="666"/>
        <end position="708"/>
    </location>
</feature>
<dbReference type="PROSITE" id="PS50132">
    <property type="entry name" value="RGS"/>
    <property type="match status" value="1"/>
</dbReference>
<dbReference type="InterPro" id="IPR016137">
    <property type="entry name" value="RGS"/>
</dbReference>
<feature type="coiled-coil region" evidence="1">
    <location>
        <begin position="521"/>
        <end position="552"/>
    </location>
</feature>
<dbReference type="GO" id="GO:0005096">
    <property type="term" value="F:GTPase activator activity"/>
    <property type="evidence" value="ECO:0007669"/>
    <property type="project" value="InterPro"/>
</dbReference>
<evidence type="ECO:0000313" key="8">
    <source>
        <dbReference type="Proteomes" id="UP001165289"/>
    </source>
</evidence>
<dbReference type="PRINTS" id="PR01301">
    <property type="entry name" value="RGSPROTEIN"/>
</dbReference>
<dbReference type="Gene3D" id="2.60.40.150">
    <property type="entry name" value="C2 domain"/>
    <property type="match status" value="1"/>
</dbReference>
<evidence type="ECO:0000256" key="2">
    <source>
        <dbReference type="SAM" id="MobiDB-lite"/>
    </source>
</evidence>
<feature type="domain" description="C2" evidence="3">
    <location>
        <begin position="19"/>
        <end position="139"/>
    </location>
</feature>
<dbReference type="PANTHER" id="PTHR45945:SF3">
    <property type="entry name" value="REGULATOR OF G-PROTEIN SIGNALING LOCO"/>
    <property type="match status" value="1"/>
</dbReference>
<dbReference type="EMBL" id="JAKMXF010000354">
    <property type="protein sequence ID" value="KAI6646742.1"/>
    <property type="molecule type" value="Genomic_DNA"/>
</dbReference>
<dbReference type="SUPFAM" id="SSF48097">
    <property type="entry name" value="Regulator of G-protein signaling, RGS"/>
    <property type="match status" value="1"/>
</dbReference>
<evidence type="ECO:0000259" key="5">
    <source>
        <dbReference type="PROSITE" id="PS50106"/>
    </source>
</evidence>
<feature type="domain" description="DH" evidence="4">
    <location>
        <begin position="349"/>
        <end position="538"/>
    </location>
</feature>
<dbReference type="Proteomes" id="UP001165289">
    <property type="component" value="Unassembled WGS sequence"/>
</dbReference>
<feature type="domain" description="RGS" evidence="6">
    <location>
        <begin position="765"/>
        <end position="876"/>
    </location>
</feature>
<dbReference type="AlphaFoldDB" id="A0AAV7JD78"/>
<dbReference type="InterPro" id="IPR046995">
    <property type="entry name" value="RGS10/12/14-like"/>
</dbReference>
<dbReference type="InterPro" id="IPR036305">
    <property type="entry name" value="RGS_sf"/>
</dbReference>
<dbReference type="GO" id="GO:0005886">
    <property type="term" value="C:plasma membrane"/>
    <property type="evidence" value="ECO:0007669"/>
    <property type="project" value="TreeGrafter"/>
</dbReference>
<dbReference type="Gene3D" id="1.20.900.10">
    <property type="entry name" value="Dbl homology (DH) domain"/>
    <property type="match status" value="1"/>
</dbReference>
<proteinExistence type="predicted"/>
<feature type="compositionally biased region" description="Low complexity" evidence="2">
    <location>
        <begin position="286"/>
        <end position="299"/>
    </location>
</feature>
<keyword evidence="8" id="KW-1185">Reference proteome</keyword>
<evidence type="ECO:0000313" key="7">
    <source>
        <dbReference type="EMBL" id="KAI6646742.1"/>
    </source>
</evidence>
<dbReference type="Gene3D" id="2.30.42.10">
    <property type="match status" value="1"/>
</dbReference>
<dbReference type="Pfam" id="PF00615">
    <property type="entry name" value="RGS"/>
    <property type="match status" value="1"/>
</dbReference>
<dbReference type="InterPro" id="IPR044926">
    <property type="entry name" value="RGS_subdomain_2"/>
</dbReference>
<dbReference type="SUPFAM" id="SSF49562">
    <property type="entry name" value="C2 domain (Calcium/lipid-binding domain, CaLB)"/>
    <property type="match status" value="1"/>
</dbReference>